<dbReference type="SUPFAM" id="SSF82199">
    <property type="entry name" value="SET domain"/>
    <property type="match status" value="1"/>
</dbReference>
<organism evidence="7 8">
    <name type="scientific">Brassica cretica</name>
    <name type="common">Mustard</name>
    <dbReference type="NCBI Taxonomy" id="69181"/>
    <lineage>
        <taxon>Eukaryota</taxon>
        <taxon>Viridiplantae</taxon>
        <taxon>Streptophyta</taxon>
        <taxon>Embryophyta</taxon>
        <taxon>Tracheophyta</taxon>
        <taxon>Spermatophyta</taxon>
        <taxon>Magnoliopsida</taxon>
        <taxon>eudicotyledons</taxon>
        <taxon>Gunneridae</taxon>
        <taxon>Pentapetalae</taxon>
        <taxon>rosids</taxon>
        <taxon>malvids</taxon>
        <taxon>Brassicales</taxon>
        <taxon>Brassicaceae</taxon>
        <taxon>Brassiceae</taxon>
        <taxon>Brassica</taxon>
    </lineage>
</organism>
<keyword evidence="8" id="KW-1185">Reference proteome</keyword>
<dbReference type="PANTHER" id="PTHR45747">
    <property type="entry name" value="HISTONE-LYSINE N-METHYLTRANSFERASE E(Z)"/>
    <property type="match status" value="1"/>
</dbReference>
<evidence type="ECO:0000313" key="8">
    <source>
        <dbReference type="Proteomes" id="UP000266723"/>
    </source>
</evidence>
<keyword evidence="3" id="KW-0949">S-adenosyl-L-methionine</keyword>
<feature type="domain" description="SET" evidence="5">
    <location>
        <begin position="188"/>
        <end position="284"/>
    </location>
</feature>
<evidence type="ECO:0000313" key="7">
    <source>
        <dbReference type="EMBL" id="KAF3492729.1"/>
    </source>
</evidence>
<dbReference type="InterPro" id="IPR045318">
    <property type="entry name" value="EZH1/2-like"/>
</dbReference>
<evidence type="ECO:0008006" key="9">
    <source>
        <dbReference type="Google" id="ProtNLM"/>
    </source>
</evidence>
<dbReference type="PROSITE" id="PS50280">
    <property type="entry name" value="SET"/>
    <property type="match status" value="1"/>
</dbReference>
<comment type="catalytic activity">
    <reaction evidence="4">
        <text>L-lysyl(27)-[histone H3] + 3 S-adenosyl-L-methionine = N(6),N(6),N(6)-trimethyl-L-lysyl(27)-[histone H3] + 3 S-adenosyl-L-homocysteine + 3 H(+)</text>
        <dbReference type="Rhea" id="RHEA:60292"/>
        <dbReference type="Rhea" id="RHEA-COMP:15535"/>
        <dbReference type="Rhea" id="RHEA-COMP:15548"/>
        <dbReference type="ChEBI" id="CHEBI:15378"/>
        <dbReference type="ChEBI" id="CHEBI:29969"/>
        <dbReference type="ChEBI" id="CHEBI:57856"/>
        <dbReference type="ChEBI" id="CHEBI:59789"/>
        <dbReference type="ChEBI" id="CHEBI:61961"/>
        <dbReference type="EC" id="2.1.1.356"/>
    </reaction>
</comment>
<comment type="caution">
    <text evidence="7">The sequence shown here is derived from an EMBL/GenBank/DDBJ whole genome shotgun (WGS) entry which is preliminary data.</text>
</comment>
<dbReference type="Gene3D" id="2.170.270.10">
    <property type="entry name" value="SET domain"/>
    <property type="match status" value="1"/>
</dbReference>
<dbReference type="InterPro" id="IPR001214">
    <property type="entry name" value="SET_dom"/>
</dbReference>
<dbReference type="SMART" id="SM01114">
    <property type="entry name" value="CXC"/>
    <property type="match status" value="1"/>
</dbReference>
<dbReference type="PROSITE" id="PS51633">
    <property type="entry name" value="CXC"/>
    <property type="match status" value="1"/>
</dbReference>
<evidence type="ECO:0000259" key="5">
    <source>
        <dbReference type="PROSITE" id="PS50280"/>
    </source>
</evidence>
<evidence type="ECO:0000256" key="4">
    <source>
        <dbReference type="ARBA" id="ARBA00048568"/>
    </source>
</evidence>
<dbReference type="EMBL" id="QGKV02002055">
    <property type="protein sequence ID" value="KAF3492729.1"/>
    <property type="molecule type" value="Genomic_DNA"/>
</dbReference>
<dbReference type="InterPro" id="IPR046341">
    <property type="entry name" value="SET_dom_sf"/>
</dbReference>
<gene>
    <name evidence="7" type="ORF">DY000_02058332</name>
</gene>
<protein>
    <recommendedName>
        <fullName evidence="9">CXC domain-containing protein</fullName>
    </recommendedName>
</protein>
<feature type="domain" description="CXC" evidence="6">
    <location>
        <begin position="73"/>
        <end position="174"/>
    </location>
</feature>
<dbReference type="Proteomes" id="UP000266723">
    <property type="component" value="Unassembled WGS sequence"/>
</dbReference>
<dbReference type="InterPro" id="IPR033467">
    <property type="entry name" value="Tesmin/TSO1-like_CXC"/>
</dbReference>
<proteinExistence type="predicted"/>
<evidence type="ECO:0000256" key="1">
    <source>
        <dbReference type="ARBA" id="ARBA00022603"/>
    </source>
</evidence>
<evidence type="ECO:0000256" key="2">
    <source>
        <dbReference type="ARBA" id="ARBA00022679"/>
    </source>
</evidence>
<accession>A0ABQ7A4Y8</accession>
<dbReference type="Pfam" id="PF00856">
    <property type="entry name" value="SET"/>
    <property type="match status" value="1"/>
</dbReference>
<dbReference type="InterPro" id="IPR041355">
    <property type="entry name" value="Pre-SET_CXC"/>
</dbReference>
<dbReference type="Pfam" id="PF18264">
    <property type="entry name" value="preSET_CXC"/>
    <property type="match status" value="1"/>
</dbReference>
<evidence type="ECO:0000259" key="6">
    <source>
        <dbReference type="PROSITE" id="PS51633"/>
    </source>
</evidence>
<evidence type="ECO:0000256" key="3">
    <source>
        <dbReference type="ARBA" id="ARBA00022691"/>
    </source>
</evidence>
<name>A0ABQ7A4Y8_BRACR</name>
<dbReference type="PANTHER" id="PTHR45747:SF17">
    <property type="entry name" value="[HISTONE H3]-LYSINE(27) N-TRIMETHYLTRANSFERASE"/>
    <property type="match status" value="1"/>
</dbReference>
<sequence>MERENHEGENLPPELNQIKEQIERERFLHIQKSFADRPNVVTHAAYHHSLASTRGAGVNNDGGDNNMLSLRIKTPLHIFKYNPPEEFTSPLPKKQVIKLPIVKQLPRAITWVFTDRCPKTCNNRFGGCNCTKGQCINRKCPCFSNFRECNPDQCRSCSLSCGDGHGSLGETSKTSECKNMQFLLKKHKKILLGMSNVHGWGAFTRHSLKQNEFLGEYTGELVSVDEAEERERADHKLGYSYLFNLNDKVILISSLLFYFVIDSRRQGNKFRFLNHSSNPNCCAK</sequence>
<keyword evidence="1" id="KW-0489">Methyltransferase</keyword>
<reference evidence="7 8" key="1">
    <citation type="journal article" date="2020" name="BMC Genomics">
        <title>Intraspecific diversification of the crop wild relative Brassica cretica Lam. using demographic model selection.</title>
        <authorList>
            <person name="Kioukis A."/>
            <person name="Michalopoulou V.A."/>
            <person name="Briers L."/>
            <person name="Pirintsos S."/>
            <person name="Studholme D.J."/>
            <person name="Pavlidis P."/>
            <person name="Sarris P.F."/>
        </authorList>
    </citation>
    <scope>NUCLEOTIDE SEQUENCE [LARGE SCALE GENOMIC DNA]</scope>
    <source>
        <strain evidence="8">cv. PFS-1207/04</strain>
    </source>
</reference>
<feature type="non-terminal residue" evidence="7">
    <location>
        <position position="284"/>
    </location>
</feature>
<dbReference type="InterPro" id="IPR026489">
    <property type="entry name" value="CXC_dom"/>
</dbReference>
<keyword evidence="2" id="KW-0808">Transferase</keyword>